<dbReference type="InterPro" id="IPR050430">
    <property type="entry name" value="Peptidase_S1"/>
</dbReference>
<protein>
    <recommendedName>
        <fullName evidence="4">Peptidase S1 domain-containing protein</fullName>
    </recommendedName>
</protein>
<dbReference type="EMBL" id="ASPP01043592">
    <property type="protein sequence ID" value="ETN99561.1"/>
    <property type="molecule type" value="Genomic_DNA"/>
</dbReference>
<dbReference type="Proteomes" id="UP000023152">
    <property type="component" value="Unassembled WGS sequence"/>
</dbReference>
<dbReference type="AlphaFoldDB" id="X6LEK6"/>
<feature type="domain" description="Peptidase S1" evidence="4">
    <location>
        <begin position="26"/>
        <end position="164"/>
    </location>
</feature>
<evidence type="ECO:0000256" key="2">
    <source>
        <dbReference type="SAM" id="Phobius"/>
    </source>
</evidence>
<feature type="signal peptide" evidence="3">
    <location>
        <begin position="1"/>
        <end position="19"/>
    </location>
</feature>
<keyword evidence="2" id="KW-0812">Transmembrane</keyword>
<evidence type="ECO:0000256" key="1">
    <source>
        <dbReference type="ARBA" id="ARBA00023157"/>
    </source>
</evidence>
<accession>X6LEK6</accession>
<dbReference type="PROSITE" id="PS50240">
    <property type="entry name" value="TRYPSIN_DOM"/>
    <property type="match status" value="1"/>
</dbReference>
<dbReference type="PROSITE" id="PS00134">
    <property type="entry name" value="TRYPSIN_HIS"/>
    <property type="match status" value="1"/>
</dbReference>
<dbReference type="InterPro" id="IPR043504">
    <property type="entry name" value="Peptidase_S1_PA_chymotrypsin"/>
</dbReference>
<dbReference type="InterPro" id="IPR018114">
    <property type="entry name" value="TRYPSIN_HIS"/>
</dbReference>
<keyword evidence="2" id="KW-0472">Membrane</keyword>
<dbReference type="GO" id="GO:0006508">
    <property type="term" value="P:proteolysis"/>
    <property type="evidence" value="ECO:0007669"/>
    <property type="project" value="InterPro"/>
</dbReference>
<dbReference type="Pfam" id="PF00089">
    <property type="entry name" value="Trypsin"/>
    <property type="match status" value="1"/>
</dbReference>
<keyword evidence="6" id="KW-1185">Reference proteome</keyword>
<dbReference type="PANTHER" id="PTHR24276">
    <property type="entry name" value="POLYSERASE-RELATED"/>
    <property type="match status" value="1"/>
</dbReference>
<evidence type="ECO:0000313" key="6">
    <source>
        <dbReference type="Proteomes" id="UP000023152"/>
    </source>
</evidence>
<proteinExistence type="predicted"/>
<comment type="caution">
    <text evidence="5">The sequence shown here is derived from an EMBL/GenBank/DDBJ whole genome shotgun (WGS) entry which is preliminary data.</text>
</comment>
<evidence type="ECO:0000313" key="5">
    <source>
        <dbReference type="EMBL" id="ETN99561.1"/>
    </source>
</evidence>
<keyword evidence="1" id="KW-1015">Disulfide bond</keyword>
<dbReference type="OrthoDB" id="5565075at2759"/>
<dbReference type="GO" id="GO:0004252">
    <property type="term" value="F:serine-type endopeptidase activity"/>
    <property type="evidence" value="ECO:0007669"/>
    <property type="project" value="InterPro"/>
</dbReference>
<organism evidence="5 6">
    <name type="scientific">Reticulomyxa filosa</name>
    <dbReference type="NCBI Taxonomy" id="46433"/>
    <lineage>
        <taxon>Eukaryota</taxon>
        <taxon>Sar</taxon>
        <taxon>Rhizaria</taxon>
        <taxon>Retaria</taxon>
        <taxon>Foraminifera</taxon>
        <taxon>Monothalamids</taxon>
        <taxon>Reticulomyxidae</taxon>
        <taxon>Reticulomyxa</taxon>
    </lineage>
</organism>
<dbReference type="SUPFAM" id="SSF50494">
    <property type="entry name" value="Trypsin-like serine proteases"/>
    <property type="match status" value="1"/>
</dbReference>
<sequence>MIHYIILGVFLICPRQLIASLQDARIVDGTPTDGKTFPYMASLYTEKKNSKINFCGGALIKSTNPAIVLTAGHCLYGDEKNDVRAKNPDYTMKADIRRTSLKDDEETGYESLIWKDLYIHSKFNATTLENDIGLILMENANLDTKHMEEAQPRHFLSIGTLFPILQLALIFFQVFFFQKKKKKKKEYSSDLCHLIAKHMYIHIHINKIKQ</sequence>
<keyword evidence="3" id="KW-0732">Signal</keyword>
<reference evidence="5 6" key="1">
    <citation type="journal article" date="2013" name="Curr. Biol.">
        <title>The Genome of the Foraminiferan Reticulomyxa filosa.</title>
        <authorList>
            <person name="Glockner G."/>
            <person name="Hulsmann N."/>
            <person name="Schleicher M."/>
            <person name="Noegel A.A."/>
            <person name="Eichinger L."/>
            <person name="Gallinger C."/>
            <person name="Pawlowski J."/>
            <person name="Sierra R."/>
            <person name="Euteneuer U."/>
            <person name="Pillet L."/>
            <person name="Moustafa A."/>
            <person name="Platzer M."/>
            <person name="Groth M."/>
            <person name="Szafranski K."/>
            <person name="Schliwa M."/>
        </authorList>
    </citation>
    <scope>NUCLEOTIDE SEQUENCE [LARGE SCALE GENOMIC DNA]</scope>
</reference>
<dbReference type="PANTHER" id="PTHR24276:SF91">
    <property type="entry name" value="AT26814P-RELATED"/>
    <property type="match status" value="1"/>
</dbReference>
<evidence type="ECO:0000259" key="4">
    <source>
        <dbReference type="PROSITE" id="PS50240"/>
    </source>
</evidence>
<feature type="chain" id="PRO_5004974683" description="Peptidase S1 domain-containing protein" evidence="3">
    <location>
        <begin position="20"/>
        <end position="210"/>
    </location>
</feature>
<keyword evidence="2" id="KW-1133">Transmembrane helix</keyword>
<name>X6LEK6_RETFI</name>
<gene>
    <name evidence="5" type="ORF">RFI_37909</name>
</gene>
<dbReference type="Gene3D" id="2.40.10.10">
    <property type="entry name" value="Trypsin-like serine proteases"/>
    <property type="match status" value="1"/>
</dbReference>
<dbReference type="InterPro" id="IPR009003">
    <property type="entry name" value="Peptidase_S1_PA"/>
</dbReference>
<dbReference type="InterPro" id="IPR001254">
    <property type="entry name" value="Trypsin_dom"/>
</dbReference>
<feature type="transmembrane region" description="Helical" evidence="2">
    <location>
        <begin position="155"/>
        <end position="177"/>
    </location>
</feature>
<evidence type="ECO:0000256" key="3">
    <source>
        <dbReference type="SAM" id="SignalP"/>
    </source>
</evidence>